<reference evidence="1 2" key="1">
    <citation type="submission" date="2016-05" db="EMBL/GenBank/DDBJ databases">
        <title>Compelete Genome Sequence of Bacteriochlorophyll-Synthesizing Bacterium Porphyrobacter neustonensis DSM 9434.</title>
        <authorList>
            <person name="Shi X.-L."/>
            <person name="Wu Y.-H."/>
            <person name="Cheng H."/>
            <person name="Xu L."/>
            <person name="Zhang X.-Q."/>
            <person name="Wang C.-S."/>
            <person name="Xu X.-W."/>
        </authorList>
    </citation>
    <scope>NUCLEOTIDE SEQUENCE [LARGE SCALE GENOMIC DNA]</scope>
    <source>
        <strain evidence="1 2">DSM 9434</strain>
    </source>
</reference>
<dbReference type="Proteomes" id="UP000078263">
    <property type="component" value="Chromosome"/>
</dbReference>
<keyword evidence="2" id="KW-1185">Reference proteome</keyword>
<gene>
    <name evidence="1" type="ORF">A9D12_10190</name>
</gene>
<dbReference type="EMBL" id="CP016033">
    <property type="protein sequence ID" value="ANK13250.1"/>
    <property type="molecule type" value="Genomic_DNA"/>
</dbReference>
<evidence type="ECO:0000313" key="2">
    <source>
        <dbReference type="Proteomes" id="UP000078263"/>
    </source>
</evidence>
<protein>
    <submittedName>
        <fullName evidence="1">Uncharacterized protein</fullName>
    </submittedName>
</protein>
<dbReference type="KEGG" id="pns:A9D12_10190"/>
<sequence length="77" mass="8734">MAKVEQGILRKLSQAIGNGRYFPVVAADKSHMEAIALDTPYRVELADQFDRLVELHFEKFAGGYGFRWCLLLFCGKP</sequence>
<proteinExistence type="predicted"/>
<evidence type="ECO:0000313" key="1">
    <source>
        <dbReference type="EMBL" id="ANK13250.1"/>
    </source>
</evidence>
<accession>A0A192D593</accession>
<name>A0A192D593_9SPHN</name>
<dbReference type="AlphaFoldDB" id="A0A192D593"/>
<organism evidence="1 2">
    <name type="scientific">Erythrobacter neustonensis</name>
    <dbReference type="NCBI Taxonomy" id="1112"/>
    <lineage>
        <taxon>Bacteria</taxon>
        <taxon>Pseudomonadati</taxon>
        <taxon>Pseudomonadota</taxon>
        <taxon>Alphaproteobacteria</taxon>
        <taxon>Sphingomonadales</taxon>
        <taxon>Erythrobacteraceae</taxon>
        <taxon>Erythrobacter/Porphyrobacter group</taxon>
        <taxon>Erythrobacter</taxon>
    </lineage>
</organism>